<dbReference type="InterPro" id="IPR000160">
    <property type="entry name" value="GGDEF_dom"/>
</dbReference>
<evidence type="ECO:0000259" key="3">
    <source>
        <dbReference type="PROSITE" id="PS50885"/>
    </source>
</evidence>
<feature type="domain" description="HAMP" evidence="3">
    <location>
        <begin position="294"/>
        <end position="347"/>
    </location>
</feature>
<dbReference type="InterPro" id="IPR043128">
    <property type="entry name" value="Rev_trsase/Diguanyl_cyclase"/>
</dbReference>
<reference evidence="5 6" key="1">
    <citation type="submission" date="2022-01" db="EMBL/GenBank/DDBJ databases">
        <title>Paraglaciecola sp. G1-23.</title>
        <authorList>
            <person name="Jin M.S."/>
            <person name="Han D.M."/>
            <person name="Kim H.M."/>
            <person name="Jeon C.O."/>
        </authorList>
    </citation>
    <scope>NUCLEOTIDE SEQUENCE [LARGE SCALE GENOMIC DNA]</scope>
    <source>
        <strain evidence="5 6">G1-23</strain>
    </source>
</reference>
<evidence type="ECO:0000259" key="4">
    <source>
        <dbReference type="PROSITE" id="PS50887"/>
    </source>
</evidence>
<feature type="domain" description="GGDEF" evidence="4">
    <location>
        <begin position="379"/>
        <end position="504"/>
    </location>
</feature>
<evidence type="ECO:0000313" key="5">
    <source>
        <dbReference type="EMBL" id="MCF2949207.1"/>
    </source>
</evidence>
<comment type="caution">
    <text evidence="5">The sequence shown here is derived from an EMBL/GenBank/DDBJ whole genome shotgun (WGS) entry which is preliminary data.</text>
</comment>
<keyword evidence="1" id="KW-0472">Membrane</keyword>
<dbReference type="SMART" id="SM00052">
    <property type="entry name" value="EAL"/>
    <property type="match status" value="1"/>
</dbReference>
<dbReference type="RefSeq" id="WP_235313307.1">
    <property type="nucleotide sequence ID" value="NZ_JAKGAS010000007.1"/>
</dbReference>
<dbReference type="SUPFAM" id="SSF55073">
    <property type="entry name" value="Nucleotide cyclase"/>
    <property type="match status" value="1"/>
</dbReference>
<feature type="transmembrane region" description="Helical" evidence="1">
    <location>
        <begin position="12"/>
        <end position="31"/>
    </location>
</feature>
<dbReference type="Pfam" id="PF00672">
    <property type="entry name" value="HAMP"/>
    <property type="match status" value="1"/>
</dbReference>
<dbReference type="PANTHER" id="PTHR33121">
    <property type="entry name" value="CYCLIC DI-GMP PHOSPHODIESTERASE PDEF"/>
    <property type="match status" value="1"/>
</dbReference>
<evidence type="ECO:0000256" key="1">
    <source>
        <dbReference type="SAM" id="Phobius"/>
    </source>
</evidence>
<feature type="transmembrane region" description="Helical" evidence="1">
    <location>
        <begin position="272"/>
        <end position="292"/>
    </location>
</feature>
<keyword evidence="6" id="KW-1185">Reference proteome</keyword>
<dbReference type="CDD" id="cd01948">
    <property type="entry name" value="EAL"/>
    <property type="match status" value="1"/>
</dbReference>
<evidence type="ECO:0000313" key="6">
    <source>
        <dbReference type="Proteomes" id="UP001521137"/>
    </source>
</evidence>
<sequence>MAAKSLNQSIFRLVVGVVLLTSLTIIVNVWLATTEQAQKGLDRDLKVAQNVLEQVLSNRENLLFNSAGVLTDDFGFKQAVASEDTPTIKSALQNHGARINADVMALISLNGKNIASTPTLLEPGTEFPYQSLIQTMLSDGGASALIMLDKQLYQVIMLTVDAPAPLAIALVGFKLDQGLVNQLNDITQLETTIEVAKNGAEEFSVSTLEDPAALKAIQQNQTDLNWYSITIAKDIPFVSRQFILADEFGYQTQITLSEDVDKLFAEFNQLQLNITVIGALAIVIAMLLAALFSRKLAKPLVTLSQVAQRISSGNYTTKVEIPPSTQELDTLSTAFTSMQSNIKTREEKIVFQARHDTLTSLSNRHYIETLLDQRFVEGQPFLAIGINIFGFRGINDIFGYHNGDLCLKELASRVAKLDGLAARLTGGELLWVPSKHLELSDIEKIKIELEKPIDKGEVVINLKVAMGLLYCPEDAKDAEQLFRRMNIVLDEAQISRQFILRYDFALEDKYLRRLSIITELKNTLTHAQHELNLFYQPKLNLKTGKVESVEALIRWTNAKLGFVSPEDFIATAEHAGFIELVTQWVIERAIKDAATFQDSKLTLTIAINLSARDVMNTKLLSLIKQKLAEYQLDSTSVSFEITEGDLVKDHQKAIEHLKAFQASGFSIAIDDFGTGYSSMAYLQSLPVNTLKVDKSFVLNLDTQVGDQQIVKTVISLAHAFELTVVAEGIENLPTLQLLAQWGCEWAQGYYICKPAPAEQLIKWCHENKNTQWLT</sequence>
<dbReference type="Pfam" id="PF00990">
    <property type="entry name" value="GGDEF"/>
    <property type="match status" value="1"/>
</dbReference>
<dbReference type="InterPro" id="IPR029787">
    <property type="entry name" value="Nucleotide_cyclase"/>
</dbReference>
<dbReference type="InterPro" id="IPR050706">
    <property type="entry name" value="Cyclic-di-GMP_PDE-like"/>
</dbReference>
<gene>
    <name evidence="5" type="ORF">L0668_13890</name>
</gene>
<dbReference type="SUPFAM" id="SSF158472">
    <property type="entry name" value="HAMP domain-like"/>
    <property type="match status" value="1"/>
</dbReference>
<dbReference type="Proteomes" id="UP001521137">
    <property type="component" value="Unassembled WGS sequence"/>
</dbReference>
<name>A0ABS9DB02_9ALTE</name>
<dbReference type="PROSITE" id="PS50883">
    <property type="entry name" value="EAL"/>
    <property type="match status" value="1"/>
</dbReference>
<dbReference type="CDD" id="cd01949">
    <property type="entry name" value="GGDEF"/>
    <property type="match status" value="1"/>
</dbReference>
<dbReference type="NCBIfam" id="TIGR00254">
    <property type="entry name" value="GGDEF"/>
    <property type="match status" value="1"/>
</dbReference>
<accession>A0ABS9DB02</accession>
<dbReference type="InterPro" id="IPR001633">
    <property type="entry name" value="EAL_dom"/>
</dbReference>
<dbReference type="PANTHER" id="PTHR33121:SF79">
    <property type="entry name" value="CYCLIC DI-GMP PHOSPHODIESTERASE PDED-RELATED"/>
    <property type="match status" value="1"/>
</dbReference>
<dbReference type="SMART" id="SM00267">
    <property type="entry name" value="GGDEF"/>
    <property type="match status" value="1"/>
</dbReference>
<proteinExistence type="predicted"/>
<dbReference type="Gene3D" id="3.20.20.450">
    <property type="entry name" value="EAL domain"/>
    <property type="match status" value="1"/>
</dbReference>
<dbReference type="EMBL" id="JAKGAS010000007">
    <property type="protein sequence ID" value="MCF2949207.1"/>
    <property type="molecule type" value="Genomic_DNA"/>
</dbReference>
<keyword evidence="1" id="KW-0812">Transmembrane</keyword>
<feature type="domain" description="EAL" evidence="2">
    <location>
        <begin position="513"/>
        <end position="768"/>
    </location>
</feature>
<dbReference type="SMART" id="SM00304">
    <property type="entry name" value="HAMP"/>
    <property type="match status" value="1"/>
</dbReference>
<dbReference type="Pfam" id="PF00563">
    <property type="entry name" value="EAL"/>
    <property type="match status" value="1"/>
</dbReference>
<dbReference type="Gene3D" id="6.10.340.10">
    <property type="match status" value="1"/>
</dbReference>
<protein>
    <submittedName>
        <fullName evidence="5">EAL domain-containing protein</fullName>
    </submittedName>
</protein>
<dbReference type="InterPro" id="IPR035919">
    <property type="entry name" value="EAL_sf"/>
</dbReference>
<dbReference type="Gene3D" id="3.30.70.270">
    <property type="match status" value="1"/>
</dbReference>
<organism evidence="5 6">
    <name type="scientific">Paraglaciecola algarum</name>
    <dbReference type="NCBI Taxonomy" id="3050085"/>
    <lineage>
        <taxon>Bacteria</taxon>
        <taxon>Pseudomonadati</taxon>
        <taxon>Pseudomonadota</taxon>
        <taxon>Gammaproteobacteria</taxon>
        <taxon>Alteromonadales</taxon>
        <taxon>Alteromonadaceae</taxon>
        <taxon>Paraglaciecola</taxon>
    </lineage>
</organism>
<dbReference type="CDD" id="cd06225">
    <property type="entry name" value="HAMP"/>
    <property type="match status" value="1"/>
</dbReference>
<dbReference type="SUPFAM" id="SSF141868">
    <property type="entry name" value="EAL domain-like"/>
    <property type="match status" value="1"/>
</dbReference>
<dbReference type="PROSITE" id="PS50885">
    <property type="entry name" value="HAMP"/>
    <property type="match status" value="1"/>
</dbReference>
<dbReference type="InterPro" id="IPR003660">
    <property type="entry name" value="HAMP_dom"/>
</dbReference>
<keyword evidence="1" id="KW-1133">Transmembrane helix</keyword>
<evidence type="ECO:0000259" key="2">
    <source>
        <dbReference type="PROSITE" id="PS50883"/>
    </source>
</evidence>
<dbReference type="PROSITE" id="PS50887">
    <property type="entry name" value="GGDEF"/>
    <property type="match status" value="1"/>
</dbReference>